<protein>
    <submittedName>
        <fullName evidence="1">Uncharacterized protein</fullName>
    </submittedName>
</protein>
<evidence type="ECO:0000313" key="2">
    <source>
        <dbReference type="Proteomes" id="UP000499080"/>
    </source>
</evidence>
<accession>A0A4Y2JY63</accession>
<keyword evidence="2" id="KW-1185">Reference proteome</keyword>
<gene>
    <name evidence="1" type="ORF">AVEN_55756_1</name>
</gene>
<reference evidence="1 2" key="1">
    <citation type="journal article" date="2019" name="Sci. Rep.">
        <title>Orb-weaving spider Araneus ventricosus genome elucidates the spidroin gene catalogue.</title>
        <authorList>
            <person name="Kono N."/>
            <person name="Nakamura H."/>
            <person name="Ohtoshi R."/>
            <person name="Moran D.A.P."/>
            <person name="Shinohara A."/>
            <person name="Yoshida Y."/>
            <person name="Fujiwara M."/>
            <person name="Mori M."/>
            <person name="Tomita M."/>
            <person name="Arakawa K."/>
        </authorList>
    </citation>
    <scope>NUCLEOTIDE SEQUENCE [LARGE SCALE GENOMIC DNA]</scope>
</reference>
<dbReference type="EMBL" id="BGPR01003947">
    <property type="protein sequence ID" value="GBM94206.1"/>
    <property type="molecule type" value="Genomic_DNA"/>
</dbReference>
<dbReference type="AlphaFoldDB" id="A0A4Y2JY63"/>
<sequence length="93" mass="10599">MSIGPYVTCILETFLHPALTDWVMAYLPLQYFKLANEKPAYQDSSKSPSMSIGPYVTHNVETLPHPVLRGCVRTYLPLQYFKSANEELVYQVS</sequence>
<proteinExistence type="predicted"/>
<evidence type="ECO:0000313" key="1">
    <source>
        <dbReference type="EMBL" id="GBM94206.1"/>
    </source>
</evidence>
<name>A0A4Y2JY63_ARAVE</name>
<comment type="caution">
    <text evidence="1">The sequence shown here is derived from an EMBL/GenBank/DDBJ whole genome shotgun (WGS) entry which is preliminary data.</text>
</comment>
<dbReference type="Proteomes" id="UP000499080">
    <property type="component" value="Unassembled WGS sequence"/>
</dbReference>
<organism evidence="1 2">
    <name type="scientific">Araneus ventricosus</name>
    <name type="common">Orbweaver spider</name>
    <name type="synonym">Epeira ventricosa</name>
    <dbReference type="NCBI Taxonomy" id="182803"/>
    <lineage>
        <taxon>Eukaryota</taxon>
        <taxon>Metazoa</taxon>
        <taxon>Ecdysozoa</taxon>
        <taxon>Arthropoda</taxon>
        <taxon>Chelicerata</taxon>
        <taxon>Arachnida</taxon>
        <taxon>Araneae</taxon>
        <taxon>Araneomorphae</taxon>
        <taxon>Entelegynae</taxon>
        <taxon>Araneoidea</taxon>
        <taxon>Araneidae</taxon>
        <taxon>Araneus</taxon>
    </lineage>
</organism>